<evidence type="ECO:0000313" key="3">
    <source>
        <dbReference type="Proteomes" id="UP000037136"/>
    </source>
</evidence>
<name>A0A2A9PHD7_OPHUN</name>
<feature type="region of interest" description="Disordered" evidence="1">
    <location>
        <begin position="98"/>
        <end position="117"/>
    </location>
</feature>
<feature type="region of interest" description="Disordered" evidence="1">
    <location>
        <begin position="50"/>
        <end position="87"/>
    </location>
</feature>
<dbReference type="EMBL" id="LAZP02000117">
    <property type="protein sequence ID" value="PFH60624.1"/>
    <property type="molecule type" value="Genomic_DNA"/>
</dbReference>
<dbReference type="Proteomes" id="UP000037136">
    <property type="component" value="Unassembled WGS sequence"/>
</dbReference>
<feature type="compositionally biased region" description="Polar residues" evidence="1">
    <location>
        <begin position="51"/>
        <end position="63"/>
    </location>
</feature>
<proteinExistence type="predicted"/>
<accession>A0A2A9PHD7</accession>
<dbReference type="AlphaFoldDB" id="A0A2A9PHD7"/>
<comment type="caution">
    <text evidence="2">The sequence shown here is derived from an EMBL/GenBank/DDBJ whole genome shotgun (WGS) entry which is preliminary data.</text>
</comment>
<keyword evidence="3" id="KW-1185">Reference proteome</keyword>
<organism evidence="2 3">
    <name type="scientific">Ophiocordyceps unilateralis</name>
    <name type="common">Zombie-ant fungus</name>
    <name type="synonym">Torrubia unilateralis</name>
    <dbReference type="NCBI Taxonomy" id="268505"/>
    <lineage>
        <taxon>Eukaryota</taxon>
        <taxon>Fungi</taxon>
        <taxon>Dikarya</taxon>
        <taxon>Ascomycota</taxon>
        <taxon>Pezizomycotina</taxon>
        <taxon>Sordariomycetes</taxon>
        <taxon>Hypocreomycetidae</taxon>
        <taxon>Hypocreales</taxon>
        <taxon>Ophiocordycipitaceae</taxon>
        <taxon>Ophiocordyceps</taxon>
    </lineage>
</organism>
<reference evidence="2 3" key="2">
    <citation type="journal article" date="2017" name="Sci. Rep.">
        <title>Ant-infecting Ophiocordyceps genomes reveal a high diversity of potential behavioral manipulation genes and a possible major role for enterotoxins.</title>
        <authorList>
            <person name="de Bekker C."/>
            <person name="Ohm R.A."/>
            <person name="Evans H.C."/>
            <person name="Brachmann A."/>
            <person name="Hughes D.P."/>
        </authorList>
    </citation>
    <scope>NUCLEOTIDE SEQUENCE [LARGE SCALE GENOMIC DNA]</scope>
    <source>
        <strain evidence="2 3">SC16a</strain>
    </source>
</reference>
<evidence type="ECO:0000313" key="2">
    <source>
        <dbReference type="EMBL" id="PFH60624.1"/>
    </source>
</evidence>
<gene>
    <name evidence="2" type="ORF">XA68_10635</name>
</gene>
<protein>
    <submittedName>
        <fullName evidence="2">Uncharacterized protein</fullName>
    </submittedName>
</protein>
<evidence type="ECO:0000256" key="1">
    <source>
        <dbReference type="SAM" id="MobiDB-lite"/>
    </source>
</evidence>
<reference evidence="2 3" key="1">
    <citation type="journal article" date="2015" name="BMC Genomics">
        <title>Gene expression during zombie ant biting behavior reflects the complexity underlying fungal parasitic behavioral manipulation.</title>
        <authorList>
            <person name="de Bekker C."/>
            <person name="Ohm R.A."/>
            <person name="Loreto R.G."/>
            <person name="Sebastian A."/>
            <person name="Albert I."/>
            <person name="Merrow M."/>
            <person name="Brachmann A."/>
            <person name="Hughes D.P."/>
        </authorList>
    </citation>
    <scope>NUCLEOTIDE SEQUENCE [LARGE SCALE GENOMIC DNA]</scope>
    <source>
        <strain evidence="2 3">SC16a</strain>
    </source>
</reference>
<sequence length="117" mass="13033">MHAYIQYEDVRVVHDGDRWGLEHRHSSAITSRVLAKQQHGAPVLLRRLPLRSQNPSSTRQTWSACIDDDGAEPRRLEGQDSDYRRDNNGVLGCPPFLSLPDVPILSQQASPGLGHTG</sequence>
<feature type="compositionally biased region" description="Basic and acidic residues" evidence="1">
    <location>
        <begin position="71"/>
        <end position="87"/>
    </location>
</feature>